<dbReference type="GO" id="GO:0022857">
    <property type="term" value="F:transmembrane transporter activity"/>
    <property type="evidence" value="ECO:0007669"/>
    <property type="project" value="InterPro"/>
</dbReference>
<dbReference type="InterPro" id="IPR011701">
    <property type="entry name" value="MFS"/>
</dbReference>
<accession>A0A9D1UDK8</accession>
<gene>
    <name evidence="8" type="ORF">H9873_00070</name>
</gene>
<dbReference type="SUPFAM" id="SSF103473">
    <property type="entry name" value="MFS general substrate transporter"/>
    <property type="match status" value="1"/>
</dbReference>
<keyword evidence="2" id="KW-0813">Transport</keyword>
<feature type="domain" description="Major facilitator superfamily (MFS) profile" evidence="7">
    <location>
        <begin position="1"/>
        <end position="376"/>
    </location>
</feature>
<feature type="transmembrane region" description="Helical" evidence="6">
    <location>
        <begin position="325"/>
        <end position="347"/>
    </location>
</feature>
<comment type="subcellular location">
    <subcellularLocation>
        <location evidence="1">Cell membrane</location>
        <topology evidence="1">Multi-pass membrane protein</topology>
    </subcellularLocation>
</comment>
<feature type="transmembrane region" description="Helical" evidence="6">
    <location>
        <begin position="264"/>
        <end position="282"/>
    </location>
</feature>
<dbReference type="EMBL" id="DXGF01000002">
    <property type="protein sequence ID" value="HIW82711.1"/>
    <property type="molecule type" value="Genomic_DNA"/>
</dbReference>
<evidence type="ECO:0000256" key="4">
    <source>
        <dbReference type="ARBA" id="ARBA00022989"/>
    </source>
</evidence>
<reference evidence="8" key="2">
    <citation type="submission" date="2021-04" db="EMBL/GenBank/DDBJ databases">
        <authorList>
            <person name="Gilroy R."/>
        </authorList>
    </citation>
    <scope>NUCLEOTIDE SEQUENCE</scope>
    <source>
        <strain evidence="8">ChiSxjej1B13-11762</strain>
    </source>
</reference>
<proteinExistence type="predicted"/>
<dbReference type="PROSITE" id="PS50850">
    <property type="entry name" value="MFS"/>
    <property type="match status" value="1"/>
</dbReference>
<feature type="transmembrane region" description="Helical" evidence="6">
    <location>
        <begin position="231"/>
        <end position="252"/>
    </location>
</feature>
<keyword evidence="3 6" id="KW-0812">Transmembrane</keyword>
<feature type="transmembrane region" description="Helical" evidence="6">
    <location>
        <begin position="288"/>
        <end position="313"/>
    </location>
</feature>
<keyword evidence="4 6" id="KW-1133">Transmembrane helix</keyword>
<reference evidence="8" key="1">
    <citation type="journal article" date="2021" name="PeerJ">
        <title>Extensive microbial diversity within the chicken gut microbiome revealed by metagenomics and culture.</title>
        <authorList>
            <person name="Gilroy R."/>
            <person name="Ravi A."/>
            <person name="Getino M."/>
            <person name="Pursley I."/>
            <person name="Horton D.L."/>
            <person name="Alikhan N.F."/>
            <person name="Baker D."/>
            <person name="Gharbi K."/>
            <person name="Hall N."/>
            <person name="Watson M."/>
            <person name="Adriaenssens E.M."/>
            <person name="Foster-Nyarko E."/>
            <person name="Jarju S."/>
            <person name="Secka A."/>
            <person name="Antonio M."/>
            <person name="Oren A."/>
            <person name="Chaudhuri R.R."/>
            <person name="La Ragione R."/>
            <person name="Hildebrand F."/>
            <person name="Pallen M.J."/>
        </authorList>
    </citation>
    <scope>NUCLEOTIDE SEQUENCE</scope>
    <source>
        <strain evidence="8">ChiSxjej1B13-11762</strain>
    </source>
</reference>
<evidence type="ECO:0000256" key="2">
    <source>
        <dbReference type="ARBA" id="ARBA00022448"/>
    </source>
</evidence>
<organism evidence="8 9">
    <name type="scientific">Candidatus Dorea gallistercoris</name>
    <dbReference type="NCBI Taxonomy" id="2838542"/>
    <lineage>
        <taxon>Bacteria</taxon>
        <taxon>Bacillati</taxon>
        <taxon>Bacillota</taxon>
        <taxon>Clostridia</taxon>
        <taxon>Lachnospirales</taxon>
        <taxon>Lachnospiraceae</taxon>
        <taxon>Dorea</taxon>
    </lineage>
</organism>
<dbReference type="PANTHER" id="PTHR23531">
    <property type="entry name" value="QUINOLENE RESISTANCE PROTEIN NORA"/>
    <property type="match status" value="1"/>
</dbReference>
<dbReference type="Gene3D" id="1.20.1250.20">
    <property type="entry name" value="MFS general substrate transporter like domains"/>
    <property type="match status" value="1"/>
</dbReference>
<name>A0A9D1UDK8_9FIRM</name>
<feature type="transmembrane region" description="Helical" evidence="6">
    <location>
        <begin position="68"/>
        <end position="87"/>
    </location>
</feature>
<evidence type="ECO:0000259" key="7">
    <source>
        <dbReference type="PROSITE" id="PS50850"/>
    </source>
</evidence>
<dbReference type="InterPro" id="IPR052714">
    <property type="entry name" value="MFS_Exporter"/>
</dbReference>
<dbReference type="InterPro" id="IPR036259">
    <property type="entry name" value="MFS_trans_sf"/>
</dbReference>
<comment type="caution">
    <text evidence="8">The sequence shown here is derived from an EMBL/GenBank/DDBJ whole genome shotgun (WGS) entry which is preliminary data.</text>
</comment>
<dbReference type="InterPro" id="IPR020846">
    <property type="entry name" value="MFS_dom"/>
</dbReference>
<feature type="transmembrane region" description="Helical" evidence="6">
    <location>
        <begin position="353"/>
        <end position="373"/>
    </location>
</feature>
<evidence type="ECO:0000256" key="3">
    <source>
        <dbReference type="ARBA" id="ARBA00022692"/>
    </source>
</evidence>
<dbReference type="PANTHER" id="PTHR23531:SF1">
    <property type="entry name" value="QUINOLENE RESISTANCE PROTEIN NORA"/>
    <property type="match status" value="1"/>
</dbReference>
<evidence type="ECO:0000256" key="5">
    <source>
        <dbReference type="ARBA" id="ARBA00023136"/>
    </source>
</evidence>
<dbReference type="Pfam" id="PF07690">
    <property type="entry name" value="MFS_1"/>
    <property type="match status" value="1"/>
</dbReference>
<dbReference type="Proteomes" id="UP000824263">
    <property type="component" value="Unassembled WGS sequence"/>
</dbReference>
<dbReference type="GO" id="GO:0005886">
    <property type="term" value="C:plasma membrane"/>
    <property type="evidence" value="ECO:0007669"/>
    <property type="project" value="UniProtKB-SubCell"/>
</dbReference>
<dbReference type="AlphaFoldDB" id="A0A9D1UDK8"/>
<feature type="transmembrane region" description="Helical" evidence="6">
    <location>
        <begin position="201"/>
        <end position="225"/>
    </location>
</feature>
<evidence type="ECO:0000256" key="1">
    <source>
        <dbReference type="ARBA" id="ARBA00004651"/>
    </source>
</evidence>
<feature type="transmembrane region" description="Helical" evidence="6">
    <location>
        <begin position="127"/>
        <end position="150"/>
    </location>
</feature>
<feature type="transmembrane region" description="Helical" evidence="6">
    <location>
        <begin position="32"/>
        <end position="56"/>
    </location>
</feature>
<evidence type="ECO:0000313" key="9">
    <source>
        <dbReference type="Proteomes" id="UP000824263"/>
    </source>
</evidence>
<sequence>MDMILILAASFFYFASPMLVTPLITGFAESVGASAALMGMIGGLMNLCALFCRPIAGNLADKISKYKLSFLGAGLMALSCLGYMAALEPLLIAISRVVNGIGFACCSVCMSTWMSHMLPKEKIGSGMGFYGMMNAMAMAVAPAIGVVSYQHLGYRFSFGVALFFCLATLLIIQFIQNKGEPEQSLKEPGRSGKLQLADPKVLPYAAIIMLFAIPYCATQSFLVSYTQTRQLPVSVSLFFPLYAVVLLILRLCMKDLFDRLPFSFFLLFSSVSAFAGILFLAFMQNNFFMFFAALFMASGYGIMSSVCQSTAILQAGPGKRGLANSTYYIGLDLGMTLGPFIGGLLYGHLDLKLFYPSLLICVPLAVLIYLLAIRPGEQR</sequence>
<keyword evidence="5 6" id="KW-0472">Membrane</keyword>
<evidence type="ECO:0000313" key="8">
    <source>
        <dbReference type="EMBL" id="HIW82711.1"/>
    </source>
</evidence>
<protein>
    <submittedName>
        <fullName evidence="8">MFS transporter</fullName>
    </submittedName>
</protein>
<dbReference type="CDD" id="cd17489">
    <property type="entry name" value="MFS_YfcJ_like"/>
    <property type="match status" value="1"/>
</dbReference>
<feature type="transmembrane region" description="Helical" evidence="6">
    <location>
        <begin position="156"/>
        <end position="175"/>
    </location>
</feature>
<evidence type="ECO:0000256" key="6">
    <source>
        <dbReference type="SAM" id="Phobius"/>
    </source>
</evidence>